<evidence type="ECO:0000259" key="13">
    <source>
        <dbReference type="SMART" id="SM00382"/>
    </source>
</evidence>
<keyword evidence="16" id="KW-1185">Reference proteome</keyword>
<dbReference type="GO" id="GO:0043139">
    <property type="term" value="F:5'-3' DNA helicase activity"/>
    <property type="evidence" value="ECO:0007669"/>
    <property type="project" value="TreeGrafter"/>
</dbReference>
<dbReference type="Gene3D" id="2.40.30.270">
    <property type="match status" value="1"/>
</dbReference>
<dbReference type="PANTHER" id="PTHR43788">
    <property type="entry name" value="DNA2/NAM7 HELICASE FAMILY MEMBER"/>
    <property type="match status" value="1"/>
</dbReference>
<dbReference type="Pfam" id="PF13086">
    <property type="entry name" value="AAA_11"/>
    <property type="match status" value="1"/>
</dbReference>
<dbReference type="InterPro" id="IPR050534">
    <property type="entry name" value="Coronavir_polyprotein_1ab"/>
</dbReference>
<dbReference type="Gene3D" id="3.40.50.300">
    <property type="entry name" value="P-loop containing nucleotide triphosphate hydrolases"/>
    <property type="match status" value="2"/>
</dbReference>
<feature type="region of interest" description="Disordered" evidence="12">
    <location>
        <begin position="1189"/>
        <end position="1247"/>
    </location>
</feature>
<dbReference type="PANTHER" id="PTHR43788:SF8">
    <property type="entry name" value="DNA-BINDING PROTEIN SMUBP-2"/>
    <property type="match status" value="1"/>
</dbReference>
<feature type="region of interest" description="Disordered" evidence="12">
    <location>
        <begin position="431"/>
        <end position="453"/>
    </location>
</feature>
<evidence type="ECO:0000256" key="7">
    <source>
        <dbReference type="ARBA" id="ARBA00022801"/>
    </source>
</evidence>
<evidence type="ECO:0000256" key="2">
    <source>
        <dbReference type="ARBA" id="ARBA00004496"/>
    </source>
</evidence>
<evidence type="ECO:0000256" key="1">
    <source>
        <dbReference type="ARBA" id="ARBA00004123"/>
    </source>
</evidence>
<name>A0A922NHT5_9PLEO</name>
<feature type="compositionally biased region" description="Polar residues" evidence="12">
    <location>
        <begin position="792"/>
        <end position="818"/>
    </location>
</feature>
<feature type="domain" description="AAA+ ATPase" evidence="13">
    <location>
        <begin position="226"/>
        <end position="662"/>
    </location>
</feature>
<evidence type="ECO:0000256" key="3">
    <source>
        <dbReference type="ARBA" id="ARBA00007913"/>
    </source>
</evidence>
<proteinExistence type="inferred from homology"/>
<dbReference type="EMBL" id="NRDI02000005">
    <property type="protein sequence ID" value="KAI1516215.1"/>
    <property type="molecule type" value="Genomic_DNA"/>
</dbReference>
<evidence type="ECO:0000256" key="8">
    <source>
        <dbReference type="ARBA" id="ARBA00022806"/>
    </source>
</evidence>
<dbReference type="SMART" id="SM00487">
    <property type="entry name" value="DEXDc"/>
    <property type="match status" value="1"/>
</dbReference>
<dbReference type="GO" id="GO:0003723">
    <property type="term" value="F:RNA binding"/>
    <property type="evidence" value="ECO:0007669"/>
    <property type="project" value="InterPro"/>
</dbReference>
<feature type="region of interest" description="Disordered" evidence="12">
    <location>
        <begin position="710"/>
        <end position="895"/>
    </location>
</feature>
<keyword evidence="15" id="KW-0238">DNA-binding</keyword>
<dbReference type="GO" id="GO:0003677">
    <property type="term" value="F:DNA binding"/>
    <property type="evidence" value="ECO:0007669"/>
    <property type="project" value="UniProtKB-KW"/>
</dbReference>
<protein>
    <recommendedName>
        <fullName evidence="4">DNA helicase</fullName>
        <ecNumber evidence="4">3.6.4.12</ecNumber>
    </recommendedName>
</protein>
<dbReference type="GO" id="GO:0005634">
    <property type="term" value="C:nucleus"/>
    <property type="evidence" value="ECO:0007669"/>
    <property type="project" value="UniProtKB-SubCell"/>
</dbReference>
<keyword evidence="7" id="KW-0378">Hydrolase</keyword>
<dbReference type="InterPro" id="IPR048761">
    <property type="entry name" value="SMUBP-2_HCS1_1B"/>
</dbReference>
<gene>
    <name evidence="15" type="ORF">Ptr86124_004752</name>
</gene>
<dbReference type="SUPFAM" id="SSF52540">
    <property type="entry name" value="P-loop containing nucleoside triphosphate hydrolases"/>
    <property type="match status" value="1"/>
</dbReference>
<feature type="compositionally biased region" description="Basic and acidic residues" evidence="12">
    <location>
        <begin position="1001"/>
        <end position="1017"/>
    </location>
</feature>
<dbReference type="InterPro" id="IPR014001">
    <property type="entry name" value="Helicase_ATP-bd"/>
</dbReference>
<feature type="compositionally biased region" description="Basic and acidic residues" evidence="12">
    <location>
        <begin position="844"/>
        <end position="876"/>
    </location>
</feature>
<organism evidence="15 16">
    <name type="scientific">Pyrenophora tritici-repentis</name>
    <dbReference type="NCBI Taxonomy" id="45151"/>
    <lineage>
        <taxon>Eukaryota</taxon>
        <taxon>Fungi</taxon>
        <taxon>Dikarya</taxon>
        <taxon>Ascomycota</taxon>
        <taxon>Pezizomycotina</taxon>
        <taxon>Dothideomycetes</taxon>
        <taxon>Pleosporomycetidae</taxon>
        <taxon>Pleosporales</taxon>
        <taxon>Pleosporineae</taxon>
        <taxon>Pleosporaceae</taxon>
        <taxon>Pyrenophora</taxon>
    </lineage>
</organism>
<accession>A0A922NHT5</accession>
<evidence type="ECO:0000313" key="16">
    <source>
        <dbReference type="Proteomes" id="UP000249757"/>
    </source>
</evidence>
<dbReference type="Pfam" id="PF13087">
    <property type="entry name" value="AAA_12"/>
    <property type="match status" value="1"/>
</dbReference>
<dbReference type="InterPro" id="IPR027417">
    <property type="entry name" value="P-loop_NTPase"/>
</dbReference>
<comment type="catalytic activity">
    <reaction evidence="11">
        <text>ATP + H2O = ADP + phosphate + H(+)</text>
        <dbReference type="Rhea" id="RHEA:13065"/>
        <dbReference type="ChEBI" id="CHEBI:15377"/>
        <dbReference type="ChEBI" id="CHEBI:15378"/>
        <dbReference type="ChEBI" id="CHEBI:30616"/>
        <dbReference type="ChEBI" id="CHEBI:43474"/>
        <dbReference type="ChEBI" id="CHEBI:456216"/>
        <dbReference type="EC" id="3.6.4.12"/>
    </reaction>
    <physiologicalReaction direction="left-to-right" evidence="11">
        <dbReference type="Rhea" id="RHEA:13066"/>
    </physiologicalReaction>
</comment>
<feature type="domain" description="Helicase ATP-binding" evidence="14">
    <location>
        <begin position="208"/>
        <end position="512"/>
    </location>
</feature>
<dbReference type="GO" id="GO:0016787">
    <property type="term" value="F:hydrolase activity"/>
    <property type="evidence" value="ECO:0007669"/>
    <property type="project" value="UniProtKB-KW"/>
</dbReference>
<dbReference type="SMART" id="SM00382">
    <property type="entry name" value="AAA"/>
    <property type="match status" value="1"/>
</dbReference>
<evidence type="ECO:0000256" key="12">
    <source>
        <dbReference type="SAM" id="MobiDB-lite"/>
    </source>
</evidence>
<keyword evidence="6" id="KW-0547">Nucleotide-binding</keyword>
<sequence length="1404" mass="155305">MPKFTDIPSFAASQLTLLDAELQAELSETNVLLSSHTPTSLARAGLAILNLNVSSIRTGLGGKTVVELGLDSAVVAKGEKPDIPEHGIRVGDIVAVQDQPSGSAKKTEKKELEKKGASGVVLKVRRENVEIVLDKEDADVPTGGKLWIVKLANDVTYKRMNQTMSRLQKLGDQDYTPFMRVLFGQTSPTPLPLDLNDPSNPLHNLEWNDPSLNDSQQEAIRFALASREVALIHGPPGTGKTHTLIELILQLLKQKLRLLVCGPSNISVDNIVERLASHKVPMVRLGHPARLLPSVLNHSLDVLTRTSEAAALVQDVRKEMDDKQSSIRKTRNAKERRQIYTELKELRQEFREREKGCVNNLVSGSKVVLATLHGAGGFHLKGQEFDVVIIDEASQALEAQCWVPLLWVKASKLVLAGDHLQLPPTIKSLNSKESKAAKKDAKKSTDKTGDAEKPAINTTLETTLFDRLLALHGPSIKRMLTTQYRMHEKIMRFPSDELYDSKLIAAEFVKERLLKDLPYEVEDTEDTREPLVFWDTQGGDFPEKIEDEGVIGKGGKGMNLGDSKSNEAEAALVKMHVSNLISAGVKAEDIAVVTPYNAQLALLGGMLKEAYPGIELGSVDGFQGREKEAVIVSTVRSNSEHEVGFLGEKRRLNVRIHMLQQEGFVVASMSAPTASPTPLQRSSWKAEAIRRGNLKISGPIPITEDMPLNEEEEKEFAENGALDRSLQPQDASQEEQHPPQETPSRPVQSPPTIPEHAEHPTALGSNPVVEQPQQETETHERPVSRSPPKVRQLNQVQRGSVITSSPLASPTPFRSTPESAAMAAQKKKRKSGLRNVFRKMFGRKTPEKAEDHTEHRPEDTMTRGHSYHRSEPELRRASPPREPPRTPTGPRISDLPVKELEPLHPLGQHLPYPMNVNAPPASPPKEYLVLDTSRPDFGRRRATLATLPSAATQRHSLDEPRIKMATWEEGHEEDAVSSSGIGIALSSPTQPTPKHDKRRSRSADALHNLFKERASSDRGRSAEIKYWRESYMSGSIYSRPDTARTVDSTPETAKTMETIRSVQMNEPTIQEPDTESFNEMSATLVQADDPQTPTPVAEERAHDEHDDGLPTVIAFNFGNLKAAVLDAPAESTVEHRQSTEISAPPAPPVRSQNRISLEDRVNHLESRYSNLESMTRRVSSRNNRETIILENAPRNLRSRNRSVSASATGSRSHSRSAPSIHQEPMRHSVETVDTDYAPGSPTHVSMPITVGEDSAKTLRYVCEALKHERSARKALETQVRTLQHDVSDLHALVNKLIVSATATSPSYPTPSPDTLVNSSEVDHHHMSCSTPRAPTHYDRGDDAKHWSQHRDSGSLYDGESDSQRQQAFDDAATPDVWATPKEEGFANHGDFFSGSEHERTRSFI</sequence>
<evidence type="ECO:0000256" key="5">
    <source>
        <dbReference type="ARBA" id="ARBA00022490"/>
    </source>
</evidence>
<comment type="similarity">
    <text evidence="3">Belongs to the DNA2/NAM7 helicase family.</text>
</comment>
<keyword evidence="8" id="KW-0347">Helicase</keyword>
<keyword evidence="10" id="KW-0539">Nucleus</keyword>
<dbReference type="CDD" id="cd18808">
    <property type="entry name" value="SF1_C_Upf1"/>
    <property type="match status" value="1"/>
</dbReference>
<reference evidence="16" key="1">
    <citation type="journal article" date="2022" name="Microb. Genom.">
        <title>A global pangenome for the wheat fungal pathogen Pyrenophora tritici-repentis and prediction of effector protein structural homology.</title>
        <authorList>
            <person name="Moolhuijzen P.M."/>
            <person name="See P.T."/>
            <person name="Shi G."/>
            <person name="Powell H.R."/>
            <person name="Cockram J."/>
            <person name="Jorgensen L.N."/>
            <person name="Benslimane H."/>
            <person name="Strelkov S.E."/>
            <person name="Turner J."/>
            <person name="Liu Z."/>
            <person name="Moffat C.S."/>
        </authorList>
    </citation>
    <scope>NUCLEOTIDE SEQUENCE [LARGE SCALE GENOMIC DNA]</scope>
</reference>
<dbReference type="CDD" id="cd18044">
    <property type="entry name" value="DEXXQc_SMUBP2"/>
    <property type="match status" value="1"/>
</dbReference>
<keyword evidence="9" id="KW-0067">ATP-binding</keyword>
<evidence type="ECO:0000313" key="15">
    <source>
        <dbReference type="EMBL" id="KAI1516215.1"/>
    </source>
</evidence>
<dbReference type="InterPro" id="IPR003593">
    <property type="entry name" value="AAA+_ATPase"/>
</dbReference>
<dbReference type="GO" id="GO:0005524">
    <property type="term" value="F:ATP binding"/>
    <property type="evidence" value="ECO:0007669"/>
    <property type="project" value="UniProtKB-KW"/>
</dbReference>
<dbReference type="Proteomes" id="UP000249757">
    <property type="component" value="Unassembled WGS sequence"/>
</dbReference>
<feature type="compositionally biased region" description="Basic residues" evidence="12">
    <location>
        <begin position="825"/>
        <end position="842"/>
    </location>
</feature>
<dbReference type="Pfam" id="PF21138">
    <property type="entry name" value="SMUBP-2_HCS1_1B"/>
    <property type="match status" value="1"/>
</dbReference>
<dbReference type="GO" id="GO:0005737">
    <property type="term" value="C:cytoplasm"/>
    <property type="evidence" value="ECO:0007669"/>
    <property type="project" value="UniProtKB-SubCell"/>
</dbReference>
<feature type="compositionally biased region" description="Basic and acidic residues" evidence="12">
    <location>
        <begin position="1395"/>
        <end position="1404"/>
    </location>
</feature>
<evidence type="ECO:0000256" key="4">
    <source>
        <dbReference type="ARBA" id="ARBA00012551"/>
    </source>
</evidence>
<dbReference type="EC" id="3.6.4.12" evidence="4"/>
<feature type="region of interest" description="Disordered" evidence="12">
    <location>
        <begin position="1134"/>
        <end position="1155"/>
    </location>
</feature>
<evidence type="ECO:0000259" key="14">
    <source>
        <dbReference type="SMART" id="SM00487"/>
    </source>
</evidence>
<feature type="region of interest" description="Disordered" evidence="12">
    <location>
        <begin position="972"/>
        <end position="1017"/>
    </location>
</feature>
<evidence type="ECO:0000256" key="10">
    <source>
        <dbReference type="ARBA" id="ARBA00023242"/>
    </source>
</evidence>
<dbReference type="InterPro" id="IPR041677">
    <property type="entry name" value="DNA2/NAM7_AAA_11"/>
</dbReference>
<dbReference type="InterPro" id="IPR041679">
    <property type="entry name" value="DNA2/NAM7-like_C"/>
</dbReference>
<evidence type="ECO:0000256" key="9">
    <source>
        <dbReference type="ARBA" id="ARBA00022840"/>
    </source>
</evidence>
<comment type="caution">
    <text evidence="15">The sequence shown here is derived from an EMBL/GenBank/DDBJ whole genome shotgun (WGS) entry which is preliminary data.</text>
</comment>
<feature type="compositionally biased region" description="Basic and acidic residues" evidence="12">
    <location>
        <begin position="1335"/>
        <end position="1352"/>
    </location>
</feature>
<evidence type="ECO:0000256" key="11">
    <source>
        <dbReference type="ARBA" id="ARBA00048432"/>
    </source>
</evidence>
<feature type="region of interest" description="Disordered" evidence="12">
    <location>
        <begin position="1302"/>
        <end position="1404"/>
    </location>
</feature>
<keyword evidence="5" id="KW-0963">Cytoplasm</keyword>
<evidence type="ECO:0000256" key="6">
    <source>
        <dbReference type="ARBA" id="ARBA00022741"/>
    </source>
</evidence>
<feature type="compositionally biased region" description="Polar residues" evidence="12">
    <location>
        <begin position="1201"/>
        <end position="1219"/>
    </location>
</feature>
<dbReference type="InterPro" id="IPR047187">
    <property type="entry name" value="SF1_C_Upf1"/>
</dbReference>
<comment type="subcellular location">
    <subcellularLocation>
        <location evidence="2">Cytoplasm</location>
    </subcellularLocation>
    <subcellularLocation>
        <location evidence="1">Nucleus</location>
    </subcellularLocation>
</comment>